<evidence type="ECO:0000313" key="2">
    <source>
        <dbReference type="EMBL" id="RHF85657.1"/>
    </source>
</evidence>
<dbReference type="Gene3D" id="3.30.160.60">
    <property type="entry name" value="Classic Zinc Finger"/>
    <property type="match status" value="1"/>
</dbReference>
<dbReference type="GO" id="GO:0003677">
    <property type="term" value="F:DNA binding"/>
    <property type="evidence" value="ECO:0007669"/>
    <property type="project" value="InterPro"/>
</dbReference>
<dbReference type="Pfam" id="PF02920">
    <property type="entry name" value="Integrase_DNA"/>
    <property type="match status" value="1"/>
</dbReference>
<name>A0A414QY09_9FIRM</name>
<accession>A0A414QY09</accession>
<evidence type="ECO:0000259" key="1">
    <source>
        <dbReference type="Pfam" id="PF02920"/>
    </source>
</evidence>
<dbReference type="RefSeq" id="WP_118202780.1">
    <property type="nucleotide sequence ID" value="NZ_QRHP01000004.1"/>
</dbReference>
<dbReference type="AlphaFoldDB" id="A0A414QY09"/>
<reference evidence="2 3" key="1">
    <citation type="submission" date="2018-08" db="EMBL/GenBank/DDBJ databases">
        <title>A genome reference for cultivated species of the human gut microbiota.</title>
        <authorList>
            <person name="Zou Y."/>
            <person name="Xue W."/>
            <person name="Luo G."/>
        </authorList>
    </citation>
    <scope>NUCLEOTIDE SEQUENCE [LARGE SCALE GENOMIC DNA]</scope>
    <source>
        <strain evidence="2 3">AM23-23AC</strain>
    </source>
</reference>
<dbReference type="Proteomes" id="UP000283701">
    <property type="component" value="Unassembled WGS sequence"/>
</dbReference>
<protein>
    <recommendedName>
        <fullName evidence="1">Integrase Tn916-type N-terminal DNA binding domain-containing protein</fullName>
    </recommendedName>
</protein>
<organism evidence="2 3">
    <name type="scientific">Roseburia inulinivorans</name>
    <dbReference type="NCBI Taxonomy" id="360807"/>
    <lineage>
        <taxon>Bacteria</taxon>
        <taxon>Bacillati</taxon>
        <taxon>Bacillota</taxon>
        <taxon>Clostridia</taxon>
        <taxon>Lachnospirales</taxon>
        <taxon>Lachnospiraceae</taxon>
        <taxon>Roseburia</taxon>
    </lineage>
</organism>
<gene>
    <name evidence="2" type="ORF">DW654_06380</name>
</gene>
<dbReference type="GO" id="GO:0008907">
    <property type="term" value="F:integrase activity"/>
    <property type="evidence" value="ECO:0007669"/>
    <property type="project" value="InterPro"/>
</dbReference>
<proteinExistence type="predicted"/>
<evidence type="ECO:0000313" key="3">
    <source>
        <dbReference type="Proteomes" id="UP000283701"/>
    </source>
</evidence>
<dbReference type="InterPro" id="IPR004191">
    <property type="entry name" value="Integrase_Tn916-type_DNA-bd_N"/>
</dbReference>
<feature type="domain" description="Integrase Tn916-type N-terminal DNA binding" evidence="1">
    <location>
        <begin position="3"/>
        <end position="40"/>
    </location>
</feature>
<dbReference type="EMBL" id="QRHP01000004">
    <property type="protein sequence ID" value="RHF85657.1"/>
    <property type="molecule type" value="Genomic_DNA"/>
</dbReference>
<sequence>MGKTNKGKELGNAIYQRANGTYEARYIDRFGKQRSVYGKTWSYVKI</sequence>
<comment type="caution">
    <text evidence="2">The sequence shown here is derived from an EMBL/GenBank/DDBJ whole genome shotgun (WGS) entry which is preliminary data.</text>
</comment>